<proteinExistence type="predicted"/>
<organism evidence="1 2">
    <name type="scientific">Lactiplantibacillus plantarum</name>
    <name type="common">Lactobacillus plantarum</name>
    <dbReference type="NCBI Taxonomy" id="1590"/>
    <lineage>
        <taxon>Bacteria</taxon>
        <taxon>Bacillati</taxon>
        <taxon>Bacillota</taxon>
        <taxon>Bacilli</taxon>
        <taxon>Lactobacillales</taxon>
        <taxon>Lactobacillaceae</taxon>
        <taxon>Lactiplantibacillus</taxon>
    </lineage>
</organism>
<evidence type="ECO:0000313" key="1">
    <source>
        <dbReference type="EMBL" id="ODO60421.1"/>
    </source>
</evidence>
<comment type="caution">
    <text evidence="1">The sequence shown here is derived from an EMBL/GenBank/DDBJ whole genome shotgun (WGS) entry which is preliminary data.</text>
</comment>
<dbReference type="Proteomes" id="UP000094892">
    <property type="component" value="Unassembled WGS sequence"/>
</dbReference>
<accession>A0A1E3KQ69</accession>
<dbReference type="EMBL" id="MCOL01000001">
    <property type="protein sequence ID" value="ODO60421.1"/>
    <property type="molecule type" value="Genomic_DNA"/>
</dbReference>
<sequence length="90" mass="9612">MATIIIIGVVIIGITLGLGYWSYLLGKRNQSNFVGTVIPVAYFAVRAILAVMTQTATHGLVSSLVGSLLFSLIYYGLFVWGSTGPISNMN</sequence>
<name>A0A1E3KQ69_LACPN</name>
<protein>
    <submittedName>
        <fullName evidence="1">Uncharacterized protein</fullName>
    </submittedName>
</protein>
<gene>
    <name evidence="1" type="ORF">LPJSA22_00354</name>
</gene>
<dbReference type="AlphaFoldDB" id="A0A1E3KQ69"/>
<reference evidence="1 2" key="1">
    <citation type="submission" date="2016-08" db="EMBL/GenBank/DDBJ databases">
        <title>Genome sequencing of Lactobacillus plantarum JSA22, isolated from fermented soybean paste.</title>
        <authorList>
            <person name="Choi H.S."/>
        </authorList>
    </citation>
    <scope>NUCLEOTIDE SEQUENCE [LARGE SCALE GENOMIC DNA]</scope>
    <source>
        <strain evidence="1 2">JSA22</strain>
    </source>
</reference>
<dbReference type="PATRIC" id="fig|1590.142.peg.360"/>
<evidence type="ECO:0000313" key="2">
    <source>
        <dbReference type="Proteomes" id="UP000094892"/>
    </source>
</evidence>